<dbReference type="EMBL" id="KN847046">
    <property type="protein sequence ID" value="KIW22828.1"/>
    <property type="molecule type" value="Genomic_DNA"/>
</dbReference>
<dbReference type="SUPFAM" id="SSF47807">
    <property type="entry name" value="5' to 3' exonuclease, C-terminal subdomain"/>
    <property type="match status" value="1"/>
</dbReference>
<comment type="function">
    <text evidence="15">Structure-specific nuclease with 5'-flap endonuclease and 5'-3' exonuclease activities involved in DNA replication and repair. During DNA replication, cleaves the 5'-overhanging flap structure that is generated by displacement synthesis when DNA polymerase encounters the 5'-end of a downstream Okazaki fragment. It enters the flap from the 5'-end and then tracks to cleave the flap base, leaving a nick for ligation. Also involved in the long patch base excision repair (LP-BER) pathway, by cleaving within the apurinic/apyrimidinic (AP) site-terminated flap. Acts as a genome stabilization factor that prevents flaps from equilibrating into structures that lead to duplications and deletions. Also possesses 5'-3' exonuclease activity on nicked or gapped double-stranded DNA, and exhibits RNase H activity. Also involved in replication and repair of rDNA and in repairing mitochondrial DNA.</text>
</comment>
<feature type="domain" description="XPG N-terminal" evidence="18">
    <location>
        <begin position="1"/>
        <end position="107"/>
    </location>
</feature>
<evidence type="ECO:0000256" key="4">
    <source>
        <dbReference type="ARBA" id="ARBA00022722"/>
    </source>
</evidence>
<dbReference type="InterPro" id="IPR006085">
    <property type="entry name" value="XPG_DNA_repair_N"/>
</dbReference>
<evidence type="ECO:0000256" key="7">
    <source>
        <dbReference type="ARBA" id="ARBA00022763"/>
    </source>
</evidence>
<evidence type="ECO:0000256" key="15">
    <source>
        <dbReference type="HAMAP-Rule" id="MF_03140"/>
    </source>
</evidence>
<dbReference type="PRINTS" id="PR00853">
    <property type="entry name" value="XPGRADSUPER"/>
</dbReference>
<dbReference type="SMART" id="SM00484">
    <property type="entry name" value="XPGI"/>
    <property type="match status" value="1"/>
</dbReference>
<name>A0A0D2BUT7_9EURO</name>
<evidence type="ECO:0000256" key="16">
    <source>
        <dbReference type="SAM" id="MobiDB-lite"/>
    </source>
</evidence>
<dbReference type="InterPro" id="IPR006084">
    <property type="entry name" value="XPG/Rad2"/>
</dbReference>
<evidence type="ECO:0000313" key="19">
    <source>
        <dbReference type="EMBL" id="KIW22828.1"/>
    </source>
</evidence>
<dbReference type="PANTHER" id="PTHR11081:SF9">
    <property type="entry name" value="FLAP ENDONUCLEASE 1"/>
    <property type="match status" value="1"/>
</dbReference>
<dbReference type="InterPro" id="IPR006086">
    <property type="entry name" value="XPG-I_dom"/>
</dbReference>
<dbReference type="HAMAP" id="MF_00614">
    <property type="entry name" value="Fen"/>
    <property type="match status" value="1"/>
</dbReference>
<dbReference type="GO" id="GO:0000287">
    <property type="term" value="F:magnesium ion binding"/>
    <property type="evidence" value="ECO:0007669"/>
    <property type="project" value="UniProtKB-UniRule"/>
</dbReference>
<dbReference type="CDD" id="cd09867">
    <property type="entry name" value="PIN_FEN1"/>
    <property type="match status" value="1"/>
</dbReference>
<keyword evidence="9 15" id="KW-0269">Exonuclease</keyword>
<dbReference type="Pfam" id="PF00752">
    <property type="entry name" value="XPG_N"/>
    <property type="match status" value="1"/>
</dbReference>
<dbReference type="Gene3D" id="1.10.150.20">
    <property type="entry name" value="5' to 3' exonuclease, C-terminal subdomain"/>
    <property type="match status" value="1"/>
</dbReference>
<evidence type="ECO:0000256" key="8">
    <source>
        <dbReference type="ARBA" id="ARBA00022801"/>
    </source>
</evidence>
<keyword evidence="4 15" id="KW-0540">Nuclease</keyword>
<evidence type="ECO:0000256" key="2">
    <source>
        <dbReference type="ARBA" id="ARBA00022553"/>
    </source>
</evidence>
<dbReference type="HOGENOM" id="CLU_032444_2_0_1"/>
<comment type="similarity">
    <text evidence="14 15">Belongs to the XPG/RAD2 endonuclease family. FEN1 subfamily.</text>
</comment>
<dbReference type="InterPro" id="IPR008918">
    <property type="entry name" value="HhH2"/>
</dbReference>
<keyword evidence="3 15" id="KW-0235">DNA replication</keyword>
<dbReference type="VEuPathDB" id="FungiDB:PV07_11086"/>
<keyword evidence="20" id="KW-1185">Reference proteome</keyword>
<sequence>MGIKQLYHVIAEEAPDAIKTGEIKNHFGRKVAIDASMSIYSFLIAVRSDGQQLMSDTGETTSHLMGMFYRTLRMVDNGIKPLYVFDGAPPKLKSGELAKRFARKNEASDQHEEAKETGTAEEVEKFSRRTVRVTREHNEECRRLLKLMGIPYIVAPTEAEAQCAVLARAGKVYAAASEDMDTLTFNSPILLRHLTFSEQRKEPIQEIHLDKTLEGLGMDRNQFIDLCILLGCDYLDPIPKVGPNTALKLIREHGSLEGVVDFIENDPKKRYTIPEDWPYKEARELFLHPDVRSADDPECDFKWDAPDVEGLVQFLVHEKGFNEDRVRSAAQKLQKNVKTAQQSRLEGFFKTVPKTEEEKKSLKRKHDEKIAEAKKKKKEDAKTKKESKSKAHLST</sequence>
<dbReference type="GO" id="GO:0003677">
    <property type="term" value="F:DNA binding"/>
    <property type="evidence" value="ECO:0007669"/>
    <property type="project" value="UniProtKB-UniRule"/>
</dbReference>
<evidence type="ECO:0000256" key="14">
    <source>
        <dbReference type="ARBA" id="ARBA00034726"/>
    </source>
</evidence>
<dbReference type="GeneID" id="27350280"/>
<keyword evidence="10 15" id="KW-0460">Magnesium</keyword>
<dbReference type="Pfam" id="PF00867">
    <property type="entry name" value="XPG_I"/>
    <property type="match status" value="1"/>
</dbReference>
<evidence type="ECO:0000256" key="12">
    <source>
        <dbReference type="ARBA" id="ARBA00023204"/>
    </source>
</evidence>
<proteinExistence type="inferred from homology"/>
<dbReference type="RefSeq" id="XP_016243044.1">
    <property type="nucleotide sequence ID" value="XM_016398482.1"/>
</dbReference>
<evidence type="ECO:0000256" key="6">
    <source>
        <dbReference type="ARBA" id="ARBA00022759"/>
    </source>
</evidence>
<dbReference type="PROSITE" id="PS00841">
    <property type="entry name" value="XPG_1"/>
    <property type="match status" value="1"/>
</dbReference>
<comment type="subcellular location">
    <subcellularLocation>
        <location evidence="1 15">Mitochondrion</location>
    </subcellularLocation>
    <subcellularLocation>
        <location evidence="15">Nucleus</location>
        <location evidence="15">Nucleolus</location>
    </subcellularLocation>
    <subcellularLocation>
        <location evidence="15">Nucleus</location>
        <location evidence="15">Nucleoplasm</location>
    </subcellularLocation>
    <text evidence="15">Resides mostly in the nucleoli and relocalizes to the nucleoplasm upon DNA damage.</text>
</comment>
<dbReference type="GO" id="GO:0005739">
    <property type="term" value="C:mitochondrion"/>
    <property type="evidence" value="ECO:0007669"/>
    <property type="project" value="UniProtKB-SubCell"/>
</dbReference>
<dbReference type="GO" id="GO:0005730">
    <property type="term" value="C:nucleolus"/>
    <property type="evidence" value="ECO:0007669"/>
    <property type="project" value="UniProtKB-SubCell"/>
</dbReference>
<evidence type="ECO:0000259" key="18">
    <source>
        <dbReference type="SMART" id="SM00485"/>
    </source>
</evidence>
<keyword evidence="12 15" id="KW-0234">DNA repair</keyword>
<dbReference type="InterPro" id="IPR023426">
    <property type="entry name" value="Flap_endonuc"/>
</dbReference>
<gene>
    <name evidence="19" type="ORF">PV07_11086</name>
</gene>
<feature type="compositionally biased region" description="Basic and acidic residues" evidence="16">
    <location>
        <begin position="354"/>
        <end position="389"/>
    </location>
</feature>
<evidence type="ECO:0000256" key="13">
    <source>
        <dbReference type="ARBA" id="ARBA00023242"/>
    </source>
</evidence>
<dbReference type="PANTHER" id="PTHR11081">
    <property type="entry name" value="FLAP ENDONUCLEASE FAMILY MEMBER"/>
    <property type="match status" value="1"/>
</dbReference>
<dbReference type="CDD" id="cd09907">
    <property type="entry name" value="H3TH_FEN1-Euk"/>
    <property type="match status" value="1"/>
</dbReference>
<dbReference type="GO" id="GO:0017108">
    <property type="term" value="F:5'-flap endonuclease activity"/>
    <property type="evidence" value="ECO:0007669"/>
    <property type="project" value="UniProtKB-UniRule"/>
</dbReference>
<dbReference type="FunFam" id="3.40.50.1010:FF:000003">
    <property type="entry name" value="Flap endonuclease 1"/>
    <property type="match status" value="1"/>
</dbReference>
<evidence type="ECO:0000256" key="10">
    <source>
        <dbReference type="ARBA" id="ARBA00022842"/>
    </source>
</evidence>
<organism evidence="19 20">
    <name type="scientific">Cladophialophora immunda</name>
    <dbReference type="NCBI Taxonomy" id="569365"/>
    <lineage>
        <taxon>Eukaryota</taxon>
        <taxon>Fungi</taxon>
        <taxon>Dikarya</taxon>
        <taxon>Ascomycota</taxon>
        <taxon>Pezizomycotina</taxon>
        <taxon>Eurotiomycetes</taxon>
        <taxon>Chaetothyriomycetidae</taxon>
        <taxon>Chaetothyriales</taxon>
        <taxon>Herpotrichiellaceae</taxon>
        <taxon>Cladophialophora</taxon>
    </lineage>
</organism>
<protein>
    <recommendedName>
        <fullName evidence="15">Flap endonuclease 1</fullName>
        <shortName evidence="15">FEN-1</shortName>
        <ecNumber evidence="15">3.1.-.-</ecNumber>
    </recommendedName>
    <alternativeName>
        <fullName evidence="15">Flap structure-specific endonuclease 1</fullName>
    </alternativeName>
</protein>
<dbReference type="InterPro" id="IPR019974">
    <property type="entry name" value="XPG_CS"/>
</dbReference>
<dbReference type="Proteomes" id="UP000054466">
    <property type="component" value="Unassembled WGS sequence"/>
</dbReference>
<dbReference type="SMART" id="SM00279">
    <property type="entry name" value="HhH2"/>
    <property type="match status" value="1"/>
</dbReference>
<dbReference type="InterPro" id="IPR036279">
    <property type="entry name" value="5-3_exonuclease_C_sf"/>
</dbReference>
<evidence type="ECO:0000256" key="5">
    <source>
        <dbReference type="ARBA" id="ARBA00022723"/>
    </source>
</evidence>
<evidence type="ECO:0000256" key="9">
    <source>
        <dbReference type="ARBA" id="ARBA00022839"/>
    </source>
</evidence>
<keyword evidence="7 15" id="KW-0227">DNA damage</keyword>
<keyword evidence="6 15" id="KW-0255">Endonuclease</keyword>
<evidence type="ECO:0000256" key="3">
    <source>
        <dbReference type="ARBA" id="ARBA00022705"/>
    </source>
</evidence>
<evidence type="ECO:0000259" key="17">
    <source>
        <dbReference type="SMART" id="SM00484"/>
    </source>
</evidence>
<evidence type="ECO:0000256" key="1">
    <source>
        <dbReference type="ARBA" id="ARBA00004173"/>
    </source>
</evidence>
<keyword evidence="8 15" id="KW-0378">Hydrolase</keyword>
<dbReference type="GO" id="GO:0006284">
    <property type="term" value="P:base-excision repair"/>
    <property type="evidence" value="ECO:0007669"/>
    <property type="project" value="UniProtKB-UniRule"/>
</dbReference>
<comment type="cofactor">
    <cofactor evidence="15">
        <name>Mg(2+)</name>
        <dbReference type="ChEBI" id="CHEBI:18420"/>
    </cofactor>
    <text evidence="15">Binds 2 magnesium ions per subunit. They probably participate in the reaction catalyzed by the enzyme. May bind an additional third magnesium ion after substrate binding.</text>
</comment>
<dbReference type="OrthoDB" id="1937206at2759"/>
<dbReference type="SUPFAM" id="SSF88723">
    <property type="entry name" value="PIN domain-like"/>
    <property type="match status" value="1"/>
</dbReference>
<dbReference type="AlphaFoldDB" id="A0A0D2BUT7"/>
<dbReference type="GO" id="GO:0008409">
    <property type="term" value="F:5'-3' exonuclease activity"/>
    <property type="evidence" value="ECO:0007669"/>
    <property type="project" value="UniProtKB-UniRule"/>
</dbReference>
<keyword evidence="13 15" id="KW-0539">Nucleus</keyword>
<keyword evidence="2 15" id="KW-0597">Phosphoprotein</keyword>
<dbReference type="SMART" id="SM00485">
    <property type="entry name" value="XPGN"/>
    <property type="match status" value="1"/>
</dbReference>
<dbReference type="GO" id="GO:0043137">
    <property type="term" value="P:DNA replication, removal of RNA primer"/>
    <property type="evidence" value="ECO:0007669"/>
    <property type="project" value="UniProtKB-UniRule"/>
</dbReference>
<dbReference type="InterPro" id="IPR029060">
    <property type="entry name" value="PIN-like_dom_sf"/>
</dbReference>
<dbReference type="PROSITE" id="PS00842">
    <property type="entry name" value="XPG_2"/>
    <property type="match status" value="1"/>
</dbReference>
<evidence type="ECO:0000313" key="20">
    <source>
        <dbReference type="Proteomes" id="UP000054466"/>
    </source>
</evidence>
<keyword evidence="11 15" id="KW-0496">Mitochondrion</keyword>
<feature type="region of interest" description="Disordered" evidence="16">
    <location>
        <begin position="354"/>
        <end position="395"/>
    </location>
</feature>
<dbReference type="GO" id="GO:0005654">
    <property type="term" value="C:nucleoplasm"/>
    <property type="evidence" value="ECO:0007669"/>
    <property type="project" value="UniProtKB-SubCell"/>
</dbReference>
<accession>A0A0D2BUT7</accession>
<evidence type="ECO:0000256" key="11">
    <source>
        <dbReference type="ARBA" id="ARBA00023128"/>
    </source>
</evidence>
<reference evidence="19 20" key="1">
    <citation type="submission" date="2015-01" db="EMBL/GenBank/DDBJ databases">
        <title>The Genome Sequence of Cladophialophora immunda CBS83496.</title>
        <authorList>
            <consortium name="The Broad Institute Genomics Platform"/>
            <person name="Cuomo C."/>
            <person name="de Hoog S."/>
            <person name="Gorbushina A."/>
            <person name="Stielow B."/>
            <person name="Teixiera M."/>
            <person name="Abouelleil A."/>
            <person name="Chapman S.B."/>
            <person name="Priest M."/>
            <person name="Young S.K."/>
            <person name="Wortman J."/>
            <person name="Nusbaum C."/>
            <person name="Birren B."/>
        </authorList>
    </citation>
    <scope>NUCLEOTIDE SEQUENCE [LARGE SCALE GENOMIC DNA]</scope>
    <source>
        <strain evidence="19 20">CBS 83496</strain>
    </source>
</reference>
<dbReference type="FunFam" id="1.10.150.20:FF:000009">
    <property type="entry name" value="Flap endonuclease 1"/>
    <property type="match status" value="1"/>
</dbReference>
<feature type="domain" description="XPG-I" evidence="17">
    <location>
        <begin position="146"/>
        <end position="218"/>
    </location>
</feature>
<dbReference type="EC" id="3.1.-.-" evidence="15"/>
<dbReference type="Gene3D" id="3.40.50.1010">
    <property type="entry name" value="5'-nuclease"/>
    <property type="match status" value="1"/>
</dbReference>
<keyword evidence="5 15" id="KW-0479">Metal-binding</keyword>